<dbReference type="AlphaFoldDB" id="I9KT93"/>
<evidence type="ECO:0000313" key="2">
    <source>
        <dbReference type="EMBL" id="EIW00164.1"/>
    </source>
</evidence>
<sequence length="135" mass="15597">MIKKIVPYLVFEGNAEEALNFYSDVFGGEKSNVIRYGDSQMPAKEEYKDKILHARLEHKSFILYLSDTFQGQKVEKGTNVSLTLEFDTEDAIDKAYTALSEGGKIHMELQKTFWNAKYAKVTDKFGITWDLNYQY</sequence>
<organism evidence="2 3">
    <name type="scientific">Thermoanaerobacter siderophilus SR4</name>
    <dbReference type="NCBI Taxonomy" id="880478"/>
    <lineage>
        <taxon>Bacteria</taxon>
        <taxon>Bacillati</taxon>
        <taxon>Bacillota</taxon>
        <taxon>Clostridia</taxon>
        <taxon>Thermoanaerobacterales</taxon>
        <taxon>Thermoanaerobacteraceae</taxon>
        <taxon>Thermoanaerobacter</taxon>
    </lineage>
</organism>
<reference evidence="2 3" key="1">
    <citation type="submission" date="2012-02" db="EMBL/GenBank/DDBJ databases">
        <title>Improved High-Quality Draft sequence of Thermoanaerobacter siderophilus SR4.</title>
        <authorList>
            <consortium name="US DOE Joint Genome Institute"/>
            <person name="Lucas S."/>
            <person name="Han J."/>
            <person name="Lapidus A."/>
            <person name="Cheng J.-F."/>
            <person name="Goodwin L."/>
            <person name="Pitluck S."/>
            <person name="Peters L."/>
            <person name="Detter J.C."/>
            <person name="Han C."/>
            <person name="Tapia R."/>
            <person name="Land M."/>
            <person name="Hauser L."/>
            <person name="Kyrpides N."/>
            <person name="Ivanova N."/>
            <person name="Pagani I."/>
            <person name="Hemme C."/>
            <person name="Woyke T."/>
        </authorList>
    </citation>
    <scope>NUCLEOTIDE SEQUENCE [LARGE SCALE GENOMIC DNA]</scope>
    <source>
        <strain evidence="2 3">SR4</strain>
    </source>
</reference>
<accession>I9KT93</accession>
<dbReference type="EMBL" id="CM001486">
    <property type="protein sequence ID" value="EIW00164.1"/>
    <property type="molecule type" value="Genomic_DNA"/>
</dbReference>
<dbReference type="Proteomes" id="UP000005110">
    <property type="component" value="Chromosome"/>
</dbReference>
<evidence type="ECO:0000313" key="3">
    <source>
        <dbReference type="Proteomes" id="UP000005110"/>
    </source>
</evidence>
<evidence type="ECO:0000259" key="1">
    <source>
        <dbReference type="Pfam" id="PF06983"/>
    </source>
</evidence>
<keyword evidence="3" id="KW-1185">Reference proteome</keyword>
<dbReference type="InterPro" id="IPR029068">
    <property type="entry name" value="Glyas_Bleomycin-R_OHBP_Dase"/>
</dbReference>
<feature type="domain" description="PhnB-like" evidence="1">
    <location>
        <begin position="3"/>
        <end position="131"/>
    </location>
</feature>
<gene>
    <name evidence="2" type="ORF">ThesiDRAFT1_1199</name>
</gene>
<dbReference type="PANTHER" id="PTHR33990:SF1">
    <property type="entry name" value="PROTEIN YJDN"/>
    <property type="match status" value="1"/>
</dbReference>
<dbReference type="InterPro" id="IPR028973">
    <property type="entry name" value="PhnB-like"/>
</dbReference>
<dbReference type="SUPFAM" id="SSF54593">
    <property type="entry name" value="Glyoxalase/Bleomycin resistance protein/Dihydroxybiphenyl dioxygenase"/>
    <property type="match status" value="1"/>
</dbReference>
<dbReference type="Gene3D" id="3.10.180.10">
    <property type="entry name" value="2,3-Dihydroxybiphenyl 1,2-Dioxygenase, domain 1"/>
    <property type="match status" value="1"/>
</dbReference>
<dbReference type="Pfam" id="PF06983">
    <property type="entry name" value="3-dmu-9_3-mt"/>
    <property type="match status" value="1"/>
</dbReference>
<protein>
    <recommendedName>
        <fullName evidence="1">PhnB-like domain-containing protein</fullName>
    </recommendedName>
</protein>
<dbReference type="RefSeq" id="WP_006569818.1">
    <property type="nucleotide sequence ID" value="NZ_CM001486.1"/>
</dbReference>
<name>I9KT93_9THEO</name>
<dbReference type="HOGENOM" id="CLU_046006_17_5_9"/>
<proteinExistence type="predicted"/>
<dbReference type="CDD" id="cd06588">
    <property type="entry name" value="PhnB_like"/>
    <property type="match status" value="1"/>
</dbReference>
<dbReference type="PATRIC" id="fig|880478.3.peg.2401"/>
<dbReference type="PANTHER" id="PTHR33990">
    <property type="entry name" value="PROTEIN YJDN-RELATED"/>
    <property type="match status" value="1"/>
</dbReference>